<dbReference type="EMBL" id="KZ821761">
    <property type="protein sequence ID" value="PYH76320.1"/>
    <property type="molecule type" value="Genomic_DNA"/>
</dbReference>
<keyword evidence="4 6" id="KW-0378">Hydrolase</keyword>
<dbReference type="SUPFAM" id="SSF53474">
    <property type="entry name" value="alpha/beta-Hydrolases"/>
    <property type="match status" value="1"/>
</dbReference>
<dbReference type="Proteomes" id="UP000248340">
    <property type="component" value="Unassembled WGS sequence"/>
</dbReference>
<dbReference type="Pfam" id="PF00450">
    <property type="entry name" value="Peptidase_S10"/>
    <property type="match status" value="1"/>
</dbReference>
<name>A0A319BY26_9EURO</name>
<dbReference type="InterPro" id="IPR029058">
    <property type="entry name" value="AB_hydrolase_fold"/>
</dbReference>
<dbReference type="InterPro" id="IPR018202">
    <property type="entry name" value="Ser_caboxypep_ser_AS"/>
</dbReference>
<dbReference type="STRING" id="1448315.A0A319BY26"/>
<dbReference type="PRINTS" id="PR00724">
    <property type="entry name" value="CRBOXYPTASEC"/>
</dbReference>
<dbReference type="PANTHER" id="PTHR11802">
    <property type="entry name" value="SERINE PROTEASE FAMILY S10 SERINE CARBOXYPEPTIDASE"/>
    <property type="match status" value="1"/>
</dbReference>
<evidence type="ECO:0000313" key="7">
    <source>
        <dbReference type="EMBL" id="PYH76320.1"/>
    </source>
</evidence>
<evidence type="ECO:0000256" key="4">
    <source>
        <dbReference type="ARBA" id="ARBA00022801"/>
    </source>
</evidence>
<protein>
    <recommendedName>
        <fullName evidence="6">Carboxypeptidase</fullName>
        <ecNumber evidence="6">3.4.16.-</ecNumber>
    </recommendedName>
</protein>
<dbReference type="RefSeq" id="XP_025486520.1">
    <property type="nucleotide sequence ID" value="XM_025631909.1"/>
</dbReference>
<keyword evidence="8" id="KW-1185">Reference proteome</keyword>
<keyword evidence="6" id="KW-0732">Signal</keyword>
<feature type="signal peptide" evidence="6">
    <location>
        <begin position="1"/>
        <end position="20"/>
    </location>
</feature>
<evidence type="ECO:0000256" key="2">
    <source>
        <dbReference type="ARBA" id="ARBA00022645"/>
    </source>
</evidence>
<evidence type="ECO:0000313" key="8">
    <source>
        <dbReference type="Proteomes" id="UP000248340"/>
    </source>
</evidence>
<dbReference type="PANTHER" id="PTHR11802:SF453">
    <property type="entry name" value="S1, PUTATIVE-RELATED"/>
    <property type="match status" value="1"/>
</dbReference>
<dbReference type="OrthoDB" id="443318at2759"/>
<accession>A0A319BY26</accession>
<dbReference type="InterPro" id="IPR001563">
    <property type="entry name" value="Peptidase_S10"/>
</dbReference>
<dbReference type="GO" id="GO:0006508">
    <property type="term" value="P:proteolysis"/>
    <property type="evidence" value="ECO:0007669"/>
    <property type="project" value="UniProtKB-KW"/>
</dbReference>
<feature type="chain" id="PRO_5016194758" description="Carboxypeptidase" evidence="6">
    <location>
        <begin position="21"/>
        <end position="486"/>
    </location>
</feature>
<proteinExistence type="inferred from homology"/>
<dbReference type="GO" id="GO:0000324">
    <property type="term" value="C:fungal-type vacuole"/>
    <property type="evidence" value="ECO:0007669"/>
    <property type="project" value="TreeGrafter"/>
</dbReference>
<sequence length="486" mass="53996">MKFIATSWLLSTLLVGVAQAVPHVQRDTVSKVVKRGIEYTVYHHAATGANLEIVKNSGICETTPGVNQYSGYLSVGEDMNMFFWFFEARHNPQTAPLTAWFNGGPGCSSMIGLFQEHGPCRFVDNETTPSLNPYSWNTYSNMIYIDQPIGVGFSYGNDAVNSTVTAAPFVWKLLQAFFAHFPEYESREFNLFTESYGGHYGPEFAHYIQQQNAGIKTGAVTGETINIGSLGINNGWFDSTIQEKAYITYALQNPYRPLINASAGAKYYKDYQEYCVPAIQKCTTLGTNAACIKAGNICGDLIDDPIMESGDWDVYDVREPSNDPYPPETYYYYLNDAAVQRAIGARQNYSECPDAPYYKFSATGDGTRSFLATLSDVVQTGINVLLWAGDADWICNWIGGFGVANAVEFAGQTAFQNKTLQPYKVNGTEKGTFKTVGNFTFLRVYEAGHEVPYYRKSSPALLRELRPETALQVFSQVIKKVPLFST</sequence>
<evidence type="ECO:0000256" key="5">
    <source>
        <dbReference type="ARBA" id="ARBA00023180"/>
    </source>
</evidence>
<dbReference type="VEuPathDB" id="FungiDB:BO82DRAFT_296623"/>
<dbReference type="Gene3D" id="1.10.287.410">
    <property type="match status" value="1"/>
</dbReference>
<gene>
    <name evidence="7" type="ORF">BO82DRAFT_296623</name>
</gene>
<evidence type="ECO:0000256" key="1">
    <source>
        <dbReference type="ARBA" id="ARBA00009431"/>
    </source>
</evidence>
<evidence type="ECO:0000256" key="3">
    <source>
        <dbReference type="ARBA" id="ARBA00022670"/>
    </source>
</evidence>
<dbReference type="Gene3D" id="3.40.50.1820">
    <property type="entry name" value="alpha/beta hydrolase"/>
    <property type="match status" value="1"/>
</dbReference>
<comment type="similarity">
    <text evidence="1 6">Belongs to the peptidase S10 family.</text>
</comment>
<keyword evidence="2 6" id="KW-0121">Carboxypeptidase</keyword>
<keyword evidence="3 6" id="KW-0645">Protease</keyword>
<dbReference type="PROSITE" id="PS00131">
    <property type="entry name" value="CARBOXYPEPT_SER_SER"/>
    <property type="match status" value="1"/>
</dbReference>
<organism evidence="7 8">
    <name type="scientific">Aspergillus uvarum CBS 121591</name>
    <dbReference type="NCBI Taxonomy" id="1448315"/>
    <lineage>
        <taxon>Eukaryota</taxon>
        <taxon>Fungi</taxon>
        <taxon>Dikarya</taxon>
        <taxon>Ascomycota</taxon>
        <taxon>Pezizomycotina</taxon>
        <taxon>Eurotiomycetes</taxon>
        <taxon>Eurotiomycetidae</taxon>
        <taxon>Eurotiales</taxon>
        <taxon>Aspergillaceae</taxon>
        <taxon>Aspergillus</taxon>
        <taxon>Aspergillus subgen. Circumdati</taxon>
    </lineage>
</organism>
<dbReference type="EC" id="3.4.16.-" evidence="6"/>
<reference evidence="7 8" key="1">
    <citation type="submission" date="2016-12" db="EMBL/GenBank/DDBJ databases">
        <title>The genomes of Aspergillus section Nigri reveals drivers in fungal speciation.</title>
        <authorList>
            <consortium name="DOE Joint Genome Institute"/>
            <person name="Vesth T.C."/>
            <person name="Nybo J."/>
            <person name="Theobald S."/>
            <person name="Brandl J."/>
            <person name="Frisvad J.C."/>
            <person name="Nielsen K.F."/>
            <person name="Lyhne E.K."/>
            <person name="Kogle M.E."/>
            <person name="Kuo A."/>
            <person name="Riley R."/>
            <person name="Clum A."/>
            <person name="Nolan M."/>
            <person name="Lipzen A."/>
            <person name="Salamov A."/>
            <person name="Henrissat B."/>
            <person name="Wiebenga A."/>
            <person name="De Vries R.P."/>
            <person name="Grigoriev I.V."/>
            <person name="Mortensen U.H."/>
            <person name="Andersen M.R."/>
            <person name="Baker S.E."/>
        </authorList>
    </citation>
    <scope>NUCLEOTIDE SEQUENCE [LARGE SCALE GENOMIC DNA]</scope>
    <source>
        <strain evidence="7 8">CBS 121591</strain>
    </source>
</reference>
<dbReference type="AlphaFoldDB" id="A0A319BY26"/>
<dbReference type="GeneID" id="37134650"/>
<dbReference type="GO" id="GO:0004185">
    <property type="term" value="F:serine-type carboxypeptidase activity"/>
    <property type="evidence" value="ECO:0007669"/>
    <property type="project" value="UniProtKB-UniRule"/>
</dbReference>
<evidence type="ECO:0000256" key="6">
    <source>
        <dbReference type="RuleBase" id="RU361156"/>
    </source>
</evidence>
<keyword evidence="5" id="KW-0325">Glycoprotein</keyword>